<dbReference type="InterPro" id="IPR035472">
    <property type="entry name" value="RpiR-like_SIS"/>
</dbReference>
<evidence type="ECO:0000313" key="8">
    <source>
        <dbReference type="Proteomes" id="UP000317572"/>
    </source>
</evidence>
<dbReference type="InterPro" id="IPR036388">
    <property type="entry name" value="WH-like_DNA-bd_sf"/>
</dbReference>
<reference evidence="7 9" key="2">
    <citation type="submission" date="2021-01" db="EMBL/GenBank/DDBJ databases">
        <title>FDA dAtabase for Regulatory Grade micrObial Sequences (FDA-ARGOS): Supporting development and validation of Infectious Disease Dx tests.</title>
        <authorList>
            <person name="Blissenbach B."/>
            <person name="Krut O."/>
            <person name="Tallon L."/>
            <person name="Sadzewicz L."/>
            <person name="Zhao X."/>
            <person name="Boylan J."/>
            <person name="Ott S."/>
            <person name="Bowen H."/>
            <person name="Vavikolanu K."/>
            <person name="Mehta A."/>
            <person name="Aluvathingal J."/>
            <person name="Nadendla S."/>
            <person name="Yan Y."/>
            <person name="Sichtig H."/>
        </authorList>
    </citation>
    <scope>NUCLEOTIDE SEQUENCE [LARGE SCALE GENOMIC DNA]</scope>
    <source>
        <strain evidence="7 9">FDAARGOS_1081</strain>
    </source>
</reference>
<protein>
    <submittedName>
        <fullName evidence="6">MurR/RpiR family transcriptional regulator</fullName>
    </submittedName>
</protein>
<feature type="domain" description="HTH rpiR-type" evidence="4">
    <location>
        <begin position="21"/>
        <end position="97"/>
    </location>
</feature>
<dbReference type="SUPFAM" id="SSF46689">
    <property type="entry name" value="Homeodomain-like"/>
    <property type="match status" value="1"/>
</dbReference>
<evidence type="ECO:0000313" key="7">
    <source>
        <dbReference type="EMBL" id="QQU57534.1"/>
    </source>
</evidence>
<dbReference type="Pfam" id="PF01380">
    <property type="entry name" value="SIS"/>
    <property type="match status" value="1"/>
</dbReference>
<evidence type="ECO:0000256" key="1">
    <source>
        <dbReference type="ARBA" id="ARBA00023015"/>
    </source>
</evidence>
<dbReference type="Gene3D" id="3.40.50.10490">
    <property type="entry name" value="Glucose-6-phosphate isomerase like protein, domain 1"/>
    <property type="match status" value="1"/>
</dbReference>
<evidence type="ECO:0000259" key="5">
    <source>
        <dbReference type="PROSITE" id="PS51464"/>
    </source>
</evidence>
<dbReference type="InterPro" id="IPR001347">
    <property type="entry name" value="SIS_dom"/>
</dbReference>
<dbReference type="STRING" id="614.XJ20_11060"/>
<dbReference type="InterPro" id="IPR047640">
    <property type="entry name" value="RpiR-like"/>
</dbReference>
<dbReference type="CDD" id="cd05013">
    <property type="entry name" value="SIS_RpiR"/>
    <property type="match status" value="1"/>
</dbReference>
<organism evidence="6 8">
    <name type="scientific">Serratia liquefaciens</name>
    <dbReference type="NCBI Taxonomy" id="614"/>
    <lineage>
        <taxon>Bacteria</taxon>
        <taxon>Pseudomonadati</taxon>
        <taxon>Pseudomonadota</taxon>
        <taxon>Gammaproteobacteria</taxon>
        <taxon>Enterobacterales</taxon>
        <taxon>Yersiniaceae</taxon>
        <taxon>Serratia</taxon>
    </lineage>
</organism>
<dbReference type="GO" id="GO:1901135">
    <property type="term" value="P:carbohydrate derivative metabolic process"/>
    <property type="evidence" value="ECO:0007669"/>
    <property type="project" value="InterPro"/>
</dbReference>
<keyword evidence="1" id="KW-0805">Transcription regulation</keyword>
<evidence type="ECO:0000313" key="6">
    <source>
        <dbReference type="EMBL" id="QDL32018.1"/>
    </source>
</evidence>
<keyword evidence="3" id="KW-0804">Transcription</keyword>
<dbReference type="RefSeq" id="WP_142815170.1">
    <property type="nucleotide sequence ID" value="NZ_CAMFKY010000001.1"/>
</dbReference>
<proteinExistence type="predicted"/>
<dbReference type="GO" id="GO:0097367">
    <property type="term" value="F:carbohydrate derivative binding"/>
    <property type="evidence" value="ECO:0007669"/>
    <property type="project" value="InterPro"/>
</dbReference>
<dbReference type="PANTHER" id="PTHR30514:SF20">
    <property type="entry name" value="TRANSCRIPTIONAL REGULATOR"/>
    <property type="match status" value="1"/>
</dbReference>
<evidence type="ECO:0000256" key="3">
    <source>
        <dbReference type="ARBA" id="ARBA00023163"/>
    </source>
</evidence>
<dbReference type="PROSITE" id="PS51464">
    <property type="entry name" value="SIS"/>
    <property type="match status" value="1"/>
</dbReference>
<dbReference type="PANTHER" id="PTHR30514">
    <property type="entry name" value="GLUCOKINASE"/>
    <property type="match status" value="1"/>
</dbReference>
<dbReference type="Pfam" id="PF01418">
    <property type="entry name" value="HTH_6"/>
    <property type="match status" value="1"/>
</dbReference>
<dbReference type="PROSITE" id="PS51071">
    <property type="entry name" value="HTH_RPIR"/>
    <property type="match status" value="1"/>
</dbReference>
<feature type="domain" description="SIS" evidence="5">
    <location>
        <begin position="150"/>
        <end position="292"/>
    </location>
</feature>
<reference evidence="6 8" key="1">
    <citation type="submission" date="2018-11" db="EMBL/GenBank/DDBJ databases">
        <title>The first complete genome of Serratia liquefaciens isolated from metalophyte plant revel distinctness adaptive mechanisms in an extreme habitat.</title>
        <authorList>
            <person name="Caneschi W.L."/>
            <person name="Sanchez A.B."/>
            <person name="Felestrino E.B."/>
            <person name="Assis R.A.B."/>
            <person name="Lemes C.G.C."/>
            <person name="Cordeiro I.F."/>
            <person name="Fonseca N.P."/>
            <person name="Villa M."/>
            <person name="Vieira I.T."/>
            <person name="Moraes L.A."/>
            <person name="Kamino L.H.Y."/>
            <person name="do Carmo F."/>
            <person name="Garcia C.M."/>
            <person name="Almeida N.F."/>
            <person name="Silva R.S."/>
            <person name="Ferro J.A."/>
            <person name="Ferro M.I.T."/>
            <person name="Varani A.M."/>
            <person name="Ferreira R.M."/>
            <person name="dos Santos V.L."/>
            <person name="Silva U.C."/>
            <person name="Setubal J.C."/>
            <person name="Moreira L.M."/>
        </authorList>
    </citation>
    <scope>NUCLEOTIDE SEQUENCE [LARGE SCALE GENOMIC DNA]</scope>
    <source>
        <strain evidence="6 8">FG3</strain>
    </source>
</reference>
<gene>
    <name evidence="6" type="ORF">EGO53_09550</name>
    <name evidence="7" type="ORF">I6I38_11360</name>
</gene>
<dbReference type="Proteomes" id="UP000595237">
    <property type="component" value="Chromosome"/>
</dbReference>
<evidence type="ECO:0000259" key="4">
    <source>
        <dbReference type="PROSITE" id="PS51071"/>
    </source>
</evidence>
<dbReference type="GO" id="GO:0003677">
    <property type="term" value="F:DNA binding"/>
    <property type="evidence" value="ECO:0007669"/>
    <property type="project" value="UniProtKB-KW"/>
</dbReference>
<keyword evidence="9" id="KW-1185">Reference proteome</keyword>
<dbReference type="EMBL" id="CP033893">
    <property type="protein sequence ID" value="QDL32018.1"/>
    <property type="molecule type" value="Genomic_DNA"/>
</dbReference>
<dbReference type="AlphaFoldDB" id="A0A515CV21"/>
<dbReference type="SUPFAM" id="SSF53697">
    <property type="entry name" value="SIS domain"/>
    <property type="match status" value="1"/>
</dbReference>
<dbReference type="EMBL" id="CP068148">
    <property type="protein sequence ID" value="QQU57534.1"/>
    <property type="molecule type" value="Genomic_DNA"/>
</dbReference>
<dbReference type="InterPro" id="IPR000281">
    <property type="entry name" value="HTH_RpiR"/>
</dbReference>
<name>A0A515CV21_SERLI</name>
<keyword evidence="2" id="KW-0238">DNA-binding</keyword>
<sequence length="313" mass="34662">MVKKTDPTLAALKPLPHDNYEQVVNEITRRYPQLSERYQQAARYITQNPNTVALESINAVAAKCGLHPSVLVRFAQAFGYSGFKQMQSVFQTRLATAAPGYNERITALENDLRKNDEKGSLGFLQSLVIRDIATLQELLNNITEQDLDETAHLLKEAETVYIAGQLRSEPVASLMRYLLTMLNRRVILLDAAGGLAPQMANNMRENDVLIAIAFRHYAKEVIAIADDAGARGIPIVAITDSQLSPLAKSAKVLFTIPEEEYSFSRSLAAPVCLAQSIAMALAAALQPEKAQPCIETITEREKRSEGNRKRHRS</sequence>
<dbReference type="InterPro" id="IPR009057">
    <property type="entry name" value="Homeodomain-like_sf"/>
</dbReference>
<dbReference type="Gene3D" id="1.10.10.10">
    <property type="entry name" value="Winged helix-like DNA-binding domain superfamily/Winged helix DNA-binding domain"/>
    <property type="match status" value="1"/>
</dbReference>
<evidence type="ECO:0000313" key="9">
    <source>
        <dbReference type="Proteomes" id="UP000595237"/>
    </source>
</evidence>
<evidence type="ECO:0000256" key="2">
    <source>
        <dbReference type="ARBA" id="ARBA00023125"/>
    </source>
</evidence>
<dbReference type="InterPro" id="IPR046348">
    <property type="entry name" value="SIS_dom_sf"/>
</dbReference>
<dbReference type="GO" id="GO:0003700">
    <property type="term" value="F:DNA-binding transcription factor activity"/>
    <property type="evidence" value="ECO:0007669"/>
    <property type="project" value="InterPro"/>
</dbReference>
<dbReference type="Proteomes" id="UP000317572">
    <property type="component" value="Chromosome"/>
</dbReference>
<accession>A0A515CV21</accession>